<evidence type="ECO:0000313" key="1">
    <source>
        <dbReference type="EMBL" id="OEJ21356.1"/>
    </source>
</evidence>
<comment type="caution">
    <text evidence="1">The sequence shown here is derived from an EMBL/GenBank/DDBJ whole genome shotgun (WGS) entry which is preliminary data.</text>
</comment>
<accession>A0A1E5NYG1</accession>
<protein>
    <submittedName>
        <fullName evidence="1">Uncharacterized protein</fullName>
    </submittedName>
</protein>
<organism evidence="1 2">
    <name type="scientific">Streptomyces agglomeratus</name>
    <dbReference type="NCBI Taxonomy" id="285458"/>
    <lineage>
        <taxon>Bacteria</taxon>
        <taxon>Bacillati</taxon>
        <taxon>Actinomycetota</taxon>
        <taxon>Actinomycetes</taxon>
        <taxon>Kitasatosporales</taxon>
        <taxon>Streptomycetaceae</taxon>
        <taxon>Streptomyces</taxon>
    </lineage>
</organism>
<gene>
    <name evidence="1" type="ORF">AS594_37845</name>
</gene>
<proteinExistence type="predicted"/>
<dbReference type="STRING" id="285458.BGM19_37930"/>
<name>A0A1E5NYG1_9ACTN</name>
<dbReference type="RefSeq" id="WP_069936096.1">
    <property type="nucleotide sequence ID" value="NZ_MEHI01000005.1"/>
</dbReference>
<dbReference type="EMBL" id="MEHJ01000002">
    <property type="protein sequence ID" value="OEJ21356.1"/>
    <property type="molecule type" value="Genomic_DNA"/>
</dbReference>
<reference evidence="1 2" key="1">
    <citation type="submission" date="2016-08" db="EMBL/GenBank/DDBJ databases">
        <title>Complete genome sequence of Streptomyces agglomeratus strain 6-3-2, a novel anti-MRSA actinomycete isolated from Wuli of Tebit, China.</title>
        <authorList>
            <person name="Chen X."/>
        </authorList>
    </citation>
    <scope>NUCLEOTIDE SEQUENCE [LARGE SCALE GENOMIC DNA]</scope>
    <source>
        <strain evidence="1 2">6-3-2</strain>
    </source>
</reference>
<dbReference type="AlphaFoldDB" id="A0A1E5NYG1"/>
<evidence type="ECO:0000313" key="2">
    <source>
        <dbReference type="Proteomes" id="UP000095759"/>
    </source>
</evidence>
<keyword evidence="2" id="KW-1185">Reference proteome</keyword>
<dbReference type="Proteomes" id="UP000095759">
    <property type="component" value="Unassembled WGS sequence"/>
</dbReference>
<sequence>MAISDRQASALRRRLFADLAVGRRTVNSLIHLDDRLGEQQAVLHTPHAFAVFASQYGYHAAVIIFRRSALPRSLSWQSATPHLPTLARAAADIGLRHVETHDRLDEITTMNNALEAIPAL</sequence>